<dbReference type="PANTHER" id="PTHR11232">
    <property type="entry name" value="PHOSPHOTYROSINE INTERACTION DOMAIN-CONTAINING FAMILY MEMBER"/>
    <property type="match status" value="1"/>
</dbReference>
<proteinExistence type="predicted"/>
<feature type="region of interest" description="Disordered" evidence="1">
    <location>
        <begin position="1"/>
        <end position="29"/>
    </location>
</feature>
<protein>
    <submittedName>
        <fullName evidence="2">Uncharacterized protein</fullName>
    </submittedName>
</protein>
<evidence type="ECO:0000256" key="1">
    <source>
        <dbReference type="SAM" id="MobiDB-lite"/>
    </source>
</evidence>
<dbReference type="EMBL" id="WNWW01000905">
    <property type="protein sequence ID" value="KAF3420970.1"/>
    <property type="molecule type" value="Genomic_DNA"/>
</dbReference>
<dbReference type="InterPro" id="IPR011993">
    <property type="entry name" value="PH-like_dom_sf"/>
</dbReference>
<feature type="compositionally biased region" description="Low complexity" evidence="1">
    <location>
        <begin position="10"/>
        <end position="21"/>
    </location>
</feature>
<dbReference type="PANTHER" id="PTHR11232:SF17">
    <property type="entry name" value="CAPON-LIKE PROTEIN"/>
    <property type="match status" value="1"/>
</dbReference>
<dbReference type="Proteomes" id="UP000655588">
    <property type="component" value="Unassembled WGS sequence"/>
</dbReference>
<gene>
    <name evidence="2" type="ORF">E2986_13488</name>
</gene>
<sequence>MLKNSKQTNSEAAVVSPSSVVDTTPKPRKKLSFKEPEIFNYLKLKKPFKKSKPPPLQLTRSTTSVDFSFDENPFEEENDDLEELESQAMRVVRTVGQAFEVCHKLSINNAAEERDRGEKEKEREHGENHRDVYEDQDEIPNEQLQPSPSFVHKDISLLGDADDSVPEQTTVPCLLRTHEVPATAASTSPIRQSPSGTVTSDCGGGLLVGGELTALKHEIQLLRERLEQQSQQTRAAVAHARLLQDQLAAETAARVEAQVNDMLYCLWNVYQLCQI</sequence>
<keyword evidence="3" id="KW-1185">Reference proteome</keyword>
<reference evidence="2" key="1">
    <citation type="submission" date="2019-11" db="EMBL/GenBank/DDBJ databases">
        <title>The nuclear and mitochondrial genomes of Frieseomelitta varia - a highly eusocial stingless bee (Meliponini) with a permanently sterile worker caste.</title>
        <authorList>
            <person name="Freitas F.C.P."/>
            <person name="Lourenco A.P."/>
            <person name="Nunes F.M.F."/>
            <person name="Paschoal A.R."/>
            <person name="Abreu F.C.P."/>
            <person name="Barbin F.O."/>
            <person name="Bataglia L."/>
            <person name="Cardoso-Junior C.A.M."/>
            <person name="Cervoni M.S."/>
            <person name="Silva S.R."/>
            <person name="Dalarmi F."/>
            <person name="Del Lama M.A."/>
            <person name="Depintor T.S."/>
            <person name="Ferreira K.M."/>
            <person name="Goria P.S."/>
            <person name="Jaskot M.C."/>
            <person name="Lago D.C."/>
            <person name="Luna-Lucena D."/>
            <person name="Moda L.M."/>
            <person name="Nascimento L."/>
            <person name="Pedrino M."/>
            <person name="Rabico F.O."/>
            <person name="Sanches F.C."/>
            <person name="Santos D.E."/>
            <person name="Santos C.G."/>
            <person name="Vieira J."/>
            <person name="Lopes T.F."/>
            <person name="Barchuk A.R."/>
            <person name="Hartfelder K."/>
            <person name="Simoes Z.L.P."/>
            <person name="Bitondi M.M.G."/>
            <person name="Pinheiro D.G."/>
        </authorList>
    </citation>
    <scope>NUCLEOTIDE SEQUENCE</scope>
    <source>
        <strain evidence="2">USP_RPSP 00005682</strain>
        <tissue evidence="2">Whole individual</tissue>
    </source>
</reference>
<feature type="compositionally biased region" description="Basic and acidic residues" evidence="1">
    <location>
        <begin position="111"/>
        <end position="133"/>
    </location>
</feature>
<feature type="region of interest" description="Disordered" evidence="1">
    <location>
        <begin position="49"/>
        <end position="72"/>
    </location>
</feature>
<dbReference type="Gene3D" id="2.30.29.30">
    <property type="entry name" value="Pleckstrin-homology domain (PH domain)/Phosphotyrosine-binding domain (PTB)"/>
    <property type="match status" value="1"/>
</dbReference>
<name>A0A833VNL1_9HYME</name>
<evidence type="ECO:0000313" key="3">
    <source>
        <dbReference type="Proteomes" id="UP000655588"/>
    </source>
</evidence>
<dbReference type="InterPro" id="IPR051133">
    <property type="entry name" value="Adapter_Engulfment-Domain"/>
</dbReference>
<accession>A0A833VNL1</accession>
<organism evidence="2 3">
    <name type="scientific">Frieseomelitta varia</name>
    <dbReference type="NCBI Taxonomy" id="561572"/>
    <lineage>
        <taxon>Eukaryota</taxon>
        <taxon>Metazoa</taxon>
        <taxon>Ecdysozoa</taxon>
        <taxon>Arthropoda</taxon>
        <taxon>Hexapoda</taxon>
        <taxon>Insecta</taxon>
        <taxon>Pterygota</taxon>
        <taxon>Neoptera</taxon>
        <taxon>Endopterygota</taxon>
        <taxon>Hymenoptera</taxon>
        <taxon>Apocrita</taxon>
        <taxon>Aculeata</taxon>
        <taxon>Apoidea</taxon>
        <taxon>Anthophila</taxon>
        <taxon>Apidae</taxon>
        <taxon>Frieseomelitta</taxon>
    </lineage>
</organism>
<feature type="region of interest" description="Disordered" evidence="1">
    <location>
        <begin position="111"/>
        <end position="148"/>
    </location>
</feature>
<comment type="caution">
    <text evidence="2">The sequence shown here is derived from an EMBL/GenBank/DDBJ whole genome shotgun (WGS) entry which is preliminary data.</text>
</comment>
<dbReference type="AlphaFoldDB" id="A0A833VNL1"/>
<evidence type="ECO:0000313" key="2">
    <source>
        <dbReference type="EMBL" id="KAF3420970.1"/>
    </source>
</evidence>
<dbReference type="GO" id="GO:0050998">
    <property type="term" value="F:nitric-oxide synthase binding"/>
    <property type="evidence" value="ECO:0007669"/>
    <property type="project" value="TreeGrafter"/>
</dbReference>